<feature type="region of interest" description="Disordered" evidence="1">
    <location>
        <begin position="650"/>
        <end position="808"/>
    </location>
</feature>
<dbReference type="OrthoDB" id="5572782at2759"/>
<dbReference type="CDD" id="cd00063">
    <property type="entry name" value="FN3"/>
    <property type="match status" value="1"/>
</dbReference>
<feature type="region of interest" description="Disordered" evidence="1">
    <location>
        <begin position="549"/>
        <end position="572"/>
    </location>
</feature>
<feature type="compositionally biased region" description="Basic and acidic residues" evidence="1">
    <location>
        <begin position="923"/>
        <end position="958"/>
    </location>
</feature>
<feature type="compositionally biased region" description="Low complexity" evidence="1">
    <location>
        <begin position="174"/>
        <end position="186"/>
    </location>
</feature>
<gene>
    <name evidence="3" type="ORF">L211DRAFT_403523</name>
</gene>
<feature type="compositionally biased region" description="Polar residues" evidence="1">
    <location>
        <begin position="793"/>
        <end position="808"/>
    </location>
</feature>
<proteinExistence type="predicted"/>
<protein>
    <recommendedName>
        <fullName evidence="2">Fibronectin type-III domain-containing protein</fullName>
    </recommendedName>
</protein>
<feature type="compositionally biased region" description="Basic residues" evidence="1">
    <location>
        <begin position="156"/>
        <end position="169"/>
    </location>
</feature>
<feature type="compositionally biased region" description="Basic residues" evidence="1">
    <location>
        <begin position="432"/>
        <end position="448"/>
    </location>
</feature>
<dbReference type="STRING" id="1051890.A0A3N4M0U8"/>
<dbReference type="SMART" id="SM00060">
    <property type="entry name" value="FN3"/>
    <property type="match status" value="1"/>
</dbReference>
<dbReference type="PROSITE" id="PS50853">
    <property type="entry name" value="FN3"/>
    <property type="match status" value="1"/>
</dbReference>
<sequence length="1045" mass="115513">MVYRASVLLKIPIPILVKLLGLDLPAPPRVSLHGIASDSVTLHWSLPEKPGSVAKHIIHINGINVGESERRGETSVTVTGLNPDHLYNVRVIAANQHNFQAPGQLIRLRTRRKSHDGAEGASGGSKVKGEHADDSPSIQPHTPALDAYLSPQQQQHGHHHNPHGKRVGRERKQASSISEQQQIGSSPVSDEQHTVESLTAELEAVSAEIDDLEAQMLHAEEELKASEGVLVTELDLLKEKKRCEDVGRHQLRTETRSLEEAKRIAEAQKTKTERALKAKEDEVRKMQQESRKWEEERLAALERAERLSKEAEESKGRAQSTEKELNVEIVGAQAKISELEEEIRTVIATIKAMEAEKEQLKVYLGHAASQSSHDEALEREWLERQKNLEMRYVSVFNAFNLAQEDLNRSREALAFWKTRRDSAPVADNQSIKKSKQRRNRNRKSRTHTLSHSEPPFPMQDPRFLSEVQGFPNQVLQASSLSPSYAANNVPTPYFGSVDDSLNDDRLNGSTLMSPTADSLLPSDLFSSVADPPSPKSHRNSLIESLRFLPQSPMSSGSRSTSHVSSPRSSFHHTPLFPAATDGLGAESDRAAVSPMNCLRGRGQSPTETISGTRRIVNLFSFNKQRVKTLPLEPPLLGSLKPAESRSFPQNFADLPSLDPIGTRRRSGSHGSWNLGSMHFLNGKKDAQSDSPEAPKLSRLHHEYPRQERLFDRSEPVSPRPLSMTSFDGVLPRPSSGVSAAFGWPAEPTNPAKPSRLSMHSTNWSDWSSSRKPSSSLSHNNNNNASTTSFQSSLSRPSQPRLNPTAPTFESSLIKPSFLIGRDSMSIHDDTSQTDASSFATADSASGSVLEIVPTKESLFSRLSLSRKGSTSKFNISWKKEGGLFSRGKQKDHSSTTEAGGGEESGEQTPENSMFLPLPSIATSERDKTWKKDGFFSRKKDPASDTGDEAEREREKDTTVELTSMSSPWLKKDGTGFFSRKPKEEREGEKEEKGGKRASVEVGSPAGGRRESFFGKRDKEKGKEREGEKKEIVEVNEEGEGGEVKA</sequence>
<accession>A0A3N4M0U8</accession>
<feature type="domain" description="Fibronectin type-III" evidence="2">
    <location>
        <begin position="24"/>
        <end position="113"/>
    </location>
</feature>
<feature type="compositionally biased region" description="Acidic residues" evidence="1">
    <location>
        <begin position="1033"/>
        <end position="1045"/>
    </location>
</feature>
<evidence type="ECO:0000313" key="3">
    <source>
        <dbReference type="EMBL" id="RPB28690.1"/>
    </source>
</evidence>
<dbReference type="Gene3D" id="2.60.40.10">
    <property type="entry name" value="Immunoglobulins"/>
    <property type="match status" value="1"/>
</dbReference>
<keyword evidence="4" id="KW-1185">Reference proteome</keyword>
<dbReference type="FunCoup" id="A0A3N4M0U8">
    <property type="interactions" value="24"/>
</dbReference>
<evidence type="ECO:0000256" key="1">
    <source>
        <dbReference type="SAM" id="MobiDB-lite"/>
    </source>
</evidence>
<feature type="region of interest" description="Disordered" evidence="1">
    <location>
        <begin position="110"/>
        <end position="196"/>
    </location>
</feature>
<dbReference type="AlphaFoldDB" id="A0A3N4M0U8"/>
<feature type="compositionally biased region" description="Basic and acidic residues" evidence="1">
    <location>
        <begin position="699"/>
        <end position="714"/>
    </location>
</feature>
<dbReference type="InParanoid" id="A0A3N4M0U8"/>
<feature type="compositionally biased region" description="Low complexity" evidence="1">
    <location>
        <begin position="764"/>
        <end position="792"/>
    </location>
</feature>
<name>A0A3N4M0U8_9PEZI</name>
<feature type="compositionally biased region" description="Basic and acidic residues" evidence="1">
    <location>
        <begin position="980"/>
        <end position="998"/>
    </location>
</feature>
<feature type="region of interest" description="Disordered" evidence="1">
    <location>
        <begin position="424"/>
        <end position="462"/>
    </location>
</feature>
<evidence type="ECO:0000259" key="2">
    <source>
        <dbReference type="PROSITE" id="PS50853"/>
    </source>
</evidence>
<dbReference type="InterPro" id="IPR036116">
    <property type="entry name" value="FN3_sf"/>
</dbReference>
<dbReference type="InterPro" id="IPR013783">
    <property type="entry name" value="Ig-like_fold"/>
</dbReference>
<dbReference type="Proteomes" id="UP000267821">
    <property type="component" value="Unassembled WGS sequence"/>
</dbReference>
<evidence type="ECO:0000313" key="4">
    <source>
        <dbReference type="Proteomes" id="UP000267821"/>
    </source>
</evidence>
<feature type="compositionally biased region" description="Basic and acidic residues" evidence="1">
    <location>
        <begin position="1007"/>
        <end position="1032"/>
    </location>
</feature>
<reference evidence="3 4" key="1">
    <citation type="journal article" date="2018" name="Nat. Ecol. Evol.">
        <title>Pezizomycetes genomes reveal the molecular basis of ectomycorrhizal truffle lifestyle.</title>
        <authorList>
            <person name="Murat C."/>
            <person name="Payen T."/>
            <person name="Noel B."/>
            <person name="Kuo A."/>
            <person name="Morin E."/>
            <person name="Chen J."/>
            <person name="Kohler A."/>
            <person name="Krizsan K."/>
            <person name="Balestrini R."/>
            <person name="Da Silva C."/>
            <person name="Montanini B."/>
            <person name="Hainaut M."/>
            <person name="Levati E."/>
            <person name="Barry K.W."/>
            <person name="Belfiori B."/>
            <person name="Cichocki N."/>
            <person name="Clum A."/>
            <person name="Dockter R.B."/>
            <person name="Fauchery L."/>
            <person name="Guy J."/>
            <person name="Iotti M."/>
            <person name="Le Tacon F."/>
            <person name="Lindquist E.A."/>
            <person name="Lipzen A."/>
            <person name="Malagnac F."/>
            <person name="Mello A."/>
            <person name="Molinier V."/>
            <person name="Miyauchi S."/>
            <person name="Poulain J."/>
            <person name="Riccioni C."/>
            <person name="Rubini A."/>
            <person name="Sitrit Y."/>
            <person name="Splivallo R."/>
            <person name="Traeger S."/>
            <person name="Wang M."/>
            <person name="Zifcakova L."/>
            <person name="Wipf D."/>
            <person name="Zambonelli A."/>
            <person name="Paolocci F."/>
            <person name="Nowrousian M."/>
            <person name="Ottonello S."/>
            <person name="Baldrian P."/>
            <person name="Spatafora J.W."/>
            <person name="Henrissat B."/>
            <person name="Nagy L.G."/>
            <person name="Aury J.M."/>
            <person name="Wincker P."/>
            <person name="Grigoriev I.V."/>
            <person name="Bonfante P."/>
            <person name="Martin F.M."/>
        </authorList>
    </citation>
    <scope>NUCLEOTIDE SEQUENCE [LARGE SCALE GENOMIC DNA]</scope>
    <source>
        <strain evidence="3 4">ATCC MYA-4762</strain>
    </source>
</reference>
<organism evidence="3 4">
    <name type="scientific">Terfezia boudieri ATCC MYA-4762</name>
    <dbReference type="NCBI Taxonomy" id="1051890"/>
    <lineage>
        <taxon>Eukaryota</taxon>
        <taxon>Fungi</taxon>
        <taxon>Dikarya</taxon>
        <taxon>Ascomycota</taxon>
        <taxon>Pezizomycotina</taxon>
        <taxon>Pezizomycetes</taxon>
        <taxon>Pezizales</taxon>
        <taxon>Pezizaceae</taxon>
        <taxon>Terfezia</taxon>
    </lineage>
</organism>
<dbReference type="InterPro" id="IPR003961">
    <property type="entry name" value="FN3_dom"/>
</dbReference>
<feature type="compositionally biased region" description="Low complexity" evidence="1">
    <location>
        <begin position="554"/>
        <end position="568"/>
    </location>
</feature>
<feature type="region of interest" description="Disordered" evidence="1">
    <location>
        <begin position="884"/>
        <end position="1045"/>
    </location>
</feature>
<dbReference type="EMBL" id="ML121529">
    <property type="protein sequence ID" value="RPB28690.1"/>
    <property type="molecule type" value="Genomic_DNA"/>
</dbReference>
<dbReference type="SUPFAM" id="SSF49265">
    <property type="entry name" value="Fibronectin type III"/>
    <property type="match status" value="1"/>
</dbReference>
<dbReference type="Pfam" id="PF00041">
    <property type="entry name" value="fn3"/>
    <property type="match status" value="1"/>
</dbReference>